<evidence type="ECO:0000256" key="1">
    <source>
        <dbReference type="SAM" id="MobiDB-lite"/>
    </source>
</evidence>
<sequence>WTIEIFNFANEQACKDLRDYSRTNGVFVNSGPRARVQKSLIEFLNESKPHLWTKAEVEEVMEQFPHQFNSKYNPDLDISDQRTYTQHSPDLTRKINQQEQKQDIRQT</sequence>
<dbReference type="Proteomes" id="UP000285326">
    <property type="component" value="Unassembled WGS sequence"/>
</dbReference>
<reference evidence="2 3" key="1">
    <citation type="journal article" date="2018" name="BMC Genomics">
        <title>Comparative genome analyses reveal sequence features reflecting distinct modes of host-adaptation between dicot and monocot powdery mildew.</title>
        <authorList>
            <person name="Wu Y."/>
            <person name="Ma X."/>
            <person name="Pan Z."/>
            <person name="Kale S.D."/>
            <person name="Song Y."/>
            <person name="King H."/>
            <person name="Zhang Q."/>
            <person name="Presley C."/>
            <person name="Deng X."/>
            <person name="Wei C.I."/>
            <person name="Xiao S."/>
        </authorList>
    </citation>
    <scope>NUCLEOTIDE SEQUENCE [LARGE SCALE GENOMIC DNA]</scope>
    <source>
        <strain evidence="2">UMSG1</strain>
    </source>
</reference>
<feature type="compositionally biased region" description="Polar residues" evidence="1">
    <location>
        <begin position="81"/>
        <end position="99"/>
    </location>
</feature>
<accession>A0A420JBW3</accession>
<evidence type="ECO:0000313" key="3">
    <source>
        <dbReference type="Proteomes" id="UP000285326"/>
    </source>
</evidence>
<proteinExistence type="predicted"/>
<feature type="region of interest" description="Disordered" evidence="1">
    <location>
        <begin position="71"/>
        <end position="107"/>
    </location>
</feature>
<dbReference type="AlphaFoldDB" id="A0A420JBW3"/>
<dbReference type="EMBL" id="MCBS01012656">
    <property type="protein sequence ID" value="RKF84280.1"/>
    <property type="molecule type" value="Genomic_DNA"/>
</dbReference>
<name>A0A420JBW3_9PEZI</name>
<evidence type="ECO:0000313" key="2">
    <source>
        <dbReference type="EMBL" id="RKF84280.1"/>
    </source>
</evidence>
<protein>
    <submittedName>
        <fullName evidence="2">Uncharacterized protein</fullName>
    </submittedName>
</protein>
<organism evidence="2 3">
    <name type="scientific">Golovinomyces cichoracearum</name>
    <dbReference type="NCBI Taxonomy" id="62708"/>
    <lineage>
        <taxon>Eukaryota</taxon>
        <taxon>Fungi</taxon>
        <taxon>Dikarya</taxon>
        <taxon>Ascomycota</taxon>
        <taxon>Pezizomycotina</taxon>
        <taxon>Leotiomycetes</taxon>
        <taxon>Erysiphales</taxon>
        <taxon>Erysiphaceae</taxon>
        <taxon>Golovinomyces</taxon>
    </lineage>
</organism>
<gene>
    <name evidence="2" type="ORF">GcM1_126005</name>
</gene>
<comment type="caution">
    <text evidence="2">The sequence shown here is derived from an EMBL/GenBank/DDBJ whole genome shotgun (WGS) entry which is preliminary data.</text>
</comment>
<feature type="non-terminal residue" evidence="2">
    <location>
        <position position="1"/>
    </location>
</feature>